<dbReference type="InterPro" id="IPR029068">
    <property type="entry name" value="Glyas_Bleomycin-R_OHBP_Dase"/>
</dbReference>
<dbReference type="AlphaFoldDB" id="D5VGF1"/>
<keyword evidence="2" id="KW-0560">Oxidoreductase</keyword>
<dbReference type="STRING" id="509190.Cseg_1795"/>
<dbReference type="InterPro" id="IPR004360">
    <property type="entry name" value="Glyas_Fos-R_dOase_dom"/>
</dbReference>
<organism evidence="2 3">
    <name type="scientific">Caulobacter segnis (strain ATCC 21756 / DSM 7131 / JCM 7823 / NBRC 15250 / LMG 17158 / TK0059)</name>
    <name type="common">Mycoplana segnis</name>
    <dbReference type="NCBI Taxonomy" id="509190"/>
    <lineage>
        <taxon>Bacteria</taxon>
        <taxon>Pseudomonadati</taxon>
        <taxon>Pseudomonadota</taxon>
        <taxon>Alphaproteobacteria</taxon>
        <taxon>Caulobacterales</taxon>
        <taxon>Caulobacteraceae</taxon>
        <taxon>Caulobacter</taxon>
    </lineage>
</organism>
<gene>
    <name evidence="2" type="ordered locus">Cseg_1795</name>
</gene>
<dbReference type="SUPFAM" id="SSF54593">
    <property type="entry name" value="Glyoxalase/Bleomycin resistance protein/Dihydroxybiphenyl dioxygenase"/>
    <property type="match status" value="1"/>
</dbReference>
<dbReference type="InterPro" id="IPR037523">
    <property type="entry name" value="VOC_core"/>
</dbReference>
<evidence type="ECO:0000259" key="1">
    <source>
        <dbReference type="PROSITE" id="PS51819"/>
    </source>
</evidence>
<protein>
    <submittedName>
        <fullName evidence="2">Glyoxalase/bleomycin resistance protein/dioxygenase</fullName>
    </submittedName>
</protein>
<dbReference type="Pfam" id="PF00903">
    <property type="entry name" value="Glyoxalase"/>
    <property type="match status" value="1"/>
</dbReference>
<reference evidence="3" key="1">
    <citation type="journal article" date="2011" name="J. Bacteriol.">
        <title>Genome sequences of eight morphologically diverse alphaproteobacteria.</title>
        <authorList>
            <consortium name="US DOE Joint Genome Institute"/>
            <person name="Brown P.J."/>
            <person name="Kysela D.T."/>
            <person name="Buechlein A."/>
            <person name="Hemmerich C."/>
            <person name="Brun Y.V."/>
        </authorList>
    </citation>
    <scope>NUCLEOTIDE SEQUENCE [LARGE SCALE GENOMIC DNA]</scope>
    <source>
        <strain evidence="3">ATCC 21756 / DSM 7131 / JCM 7823 / NBRC 15250 / LMG 17158 / TK0059</strain>
    </source>
</reference>
<evidence type="ECO:0000313" key="2">
    <source>
        <dbReference type="EMBL" id="ADG10270.1"/>
    </source>
</evidence>
<accession>D5VGF1</accession>
<dbReference type="GO" id="GO:0051213">
    <property type="term" value="F:dioxygenase activity"/>
    <property type="evidence" value="ECO:0007669"/>
    <property type="project" value="UniProtKB-KW"/>
</dbReference>
<dbReference type="HOGENOM" id="CLU_1633142_0_0_5"/>
<dbReference type="eggNOG" id="COG3324">
    <property type="taxonomic scope" value="Bacteria"/>
</dbReference>
<evidence type="ECO:0000313" key="3">
    <source>
        <dbReference type="Proteomes" id="UP000002629"/>
    </source>
</evidence>
<sequence>MRAQALTNTLIFVDLASDDPSEAGDFYAKVFGWQNDARPEGVYHRMVPGGFFKKPDGTDSEIGNLHLGIFKAANARPHPEPEGVEPRALSTEGRKPRVWVLISDDDSADRILGTAEELGASVLWRNHYWKEFNGYNHAFRDPWGNEIVLWGKAGPDPQIPADFTRE</sequence>
<name>D5VGF1_CAUST</name>
<proteinExistence type="predicted"/>
<dbReference type="EMBL" id="CP002008">
    <property type="protein sequence ID" value="ADG10270.1"/>
    <property type="molecule type" value="Genomic_DNA"/>
</dbReference>
<feature type="domain" description="VOC" evidence="1">
    <location>
        <begin position="9"/>
        <end position="152"/>
    </location>
</feature>
<dbReference type="PROSITE" id="PS51819">
    <property type="entry name" value="VOC"/>
    <property type="match status" value="1"/>
</dbReference>
<dbReference type="Gene3D" id="3.10.180.10">
    <property type="entry name" value="2,3-Dihydroxybiphenyl 1,2-Dioxygenase, domain 1"/>
    <property type="match status" value="1"/>
</dbReference>
<dbReference type="KEGG" id="cse:Cseg_1795"/>
<dbReference type="Proteomes" id="UP000002629">
    <property type="component" value="Chromosome"/>
</dbReference>
<keyword evidence="2" id="KW-0223">Dioxygenase</keyword>